<protein>
    <submittedName>
        <fullName evidence="2">Uncharacterized protein</fullName>
    </submittedName>
</protein>
<gene>
    <name evidence="2" type="ORF">VP01_3505g1</name>
</gene>
<feature type="signal peptide" evidence="1">
    <location>
        <begin position="1"/>
        <end position="22"/>
    </location>
</feature>
<feature type="chain" id="PRO_5005567634" evidence="1">
    <location>
        <begin position="23"/>
        <end position="152"/>
    </location>
</feature>
<dbReference type="VEuPathDB" id="FungiDB:VP01_3505g1"/>
<accession>A0A0L6UVS4</accession>
<dbReference type="OrthoDB" id="2496892at2759"/>
<name>A0A0L6UVS4_9BASI</name>
<dbReference type="AlphaFoldDB" id="A0A0L6UVS4"/>
<proteinExistence type="predicted"/>
<evidence type="ECO:0000313" key="2">
    <source>
        <dbReference type="EMBL" id="KNZ52599.1"/>
    </source>
</evidence>
<sequence length="152" mass="16776">MNCSKLLFLCLIGLVSLSFSLASVTNVKRSGSFPSGTCTATLKNPDKKNASKFNWQFWKAKTTTWQYRFLSGRKGIYPVTLFTDDEAQCSVTFWVHTQTCTLNQNDTGKTGTPNPDELHFSQPSPILAPGESSEGPIVWTNCPSGMSVHVDF</sequence>
<dbReference type="EMBL" id="LAVV01008508">
    <property type="protein sequence ID" value="KNZ52599.1"/>
    <property type="molecule type" value="Genomic_DNA"/>
</dbReference>
<organism evidence="2 3">
    <name type="scientific">Puccinia sorghi</name>
    <dbReference type="NCBI Taxonomy" id="27349"/>
    <lineage>
        <taxon>Eukaryota</taxon>
        <taxon>Fungi</taxon>
        <taxon>Dikarya</taxon>
        <taxon>Basidiomycota</taxon>
        <taxon>Pucciniomycotina</taxon>
        <taxon>Pucciniomycetes</taxon>
        <taxon>Pucciniales</taxon>
        <taxon>Pucciniaceae</taxon>
        <taxon>Puccinia</taxon>
    </lineage>
</organism>
<comment type="caution">
    <text evidence="2">The sequence shown here is derived from an EMBL/GenBank/DDBJ whole genome shotgun (WGS) entry which is preliminary data.</text>
</comment>
<evidence type="ECO:0000313" key="3">
    <source>
        <dbReference type="Proteomes" id="UP000037035"/>
    </source>
</evidence>
<dbReference type="Proteomes" id="UP000037035">
    <property type="component" value="Unassembled WGS sequence"/>
</dbReference>
<evidence type="ECO:0000256" key="1">
    <source>
        <dbReference type="SAM" id="SignalP"/>
    </source>
</evidence>
<keyword evidence="3" id="KW-1185">Reference proteome</keyword>
<keyword evidence="1" id="KW-0732">Signal</keyword>
<reference evidence="2 3" key="1">
    <citation type="submission" date="2015-08" db="EMBL/GenBank/DDBJ databases">
        <title>Next Generation Sequencing and Analysis of the Genome of Puccinia sorghi L Schw, the Causal Agent of Maize Common Rust.</title>
        <authorList>
            <person name="Rochi L."/>
            <person name="Burguener G."/>
            <person name="Darino M."/>
            <person name="Turjanski A."/>
            <person name="Kreff E."/>
            <person name="Dieguez M.J."/>
            <person name="Sacco F."/>
        </authorList>
    </citation>
    <scope>NUCLEOTIDE SEQUENCE [LARGE SCALE GENOMIC DNA]</scope>
    <source>
        <strain evidence="2 3">RO10H11247</strain>
    </source>
</reference>